<evidence type="ECO:0000313" key="3">
    <source>
        <dbReference type="Proteomes" id="UP000195321"/>
    </source>
</evidence>
<reference evidence="1 3" key="1">
    <citation type="submission" date="2017-02" db="EMBL/GenBank/DDBJ databases">
        <title>Bacillus pseudomycoides isolate FSL K6-0042.</title>
        <authorList>
            <person name="Kovac J."/>
        </authorList>
    </citation>
    <scope>NUCLEOTIDE SEQUENCE [LARGE SCALE GENOMIC DNA]</scope>
    <source>
        <strain evidence="1 3">FSL K6-0042</strain>
    </source>
</reference>
<evidence type="ECO:0000313" key="4">
    <source>
        <dbReference type="Proteomes" id="UP000219775"/>
    </source>
</evidence>
<accession>A0A1Y3MUB3</accession>
<sequence>MNEKLIEKMLIKSFRQYQCKPISKEDQETLIQSVQTTIGSEPDIDVYEAIEDIVYEYITGK</sequence>
<dbReference type="InterPro" id="IPR025546">
    <property type="entry name" value="YqzH"/>
</dbReference>
<dbReference type="EMBL" id="MWPX01000001">
    <property type="protein sequence ID" value="OUM50673.1"/>
    <property type="molecule type" value="Genomic_DNA"/>
</dbReference>
<name>A0A1Y3MUB3_9BACI</name>
<dbReference type="Pfam" id="PF14164">
    <property type="entry name" value="YqzH"/>
    <property type="match status" value="1"/>
</dbReference>
<evidence type="ECO:0008006" key="5">
    <source>
        <dbReference type="Google" id="ProtNLM"/>
    </source>
</evidence>
<organism evidence="1 3">
    <name type="scientific">Bacillus pseudomycoides</name>
    <dbReference type="NCBI Taxonomy" id="64104"/>
    <lineage>
        <taxon>Bacteria</taxon>
        <taxon>Bacillati</taxon>
        <taxon>Bacillota</taxon>
        <taxon>Bacilli</taxon>
        <taxon>Bacillales</taxon>
        <taxon>Bacillaceae</taxon>
        <taxon>Bacillus</taxon>
        <taxon>Bacillus cereus group</taxon>
    </lineage>
</organism>
<proteinExistence type="predicted"/>
<evidence type="ECO:0000313" key="1">
    <source>
        <dbReference type="EMBL" id="OUM50673.1"/>
    </source>
</evidence>
<evidence type="ECO:0000313" key="2">
    <source>
        <dbReference type="EMBL" id="PEM74043.1"/>
    </source>
</evidence>
<gene>
    <name evidence="1" type="ORF">BW425_01795</name>
    <name evidence="2" type="ORF">CN613_00215</name>
</gene>
<dbReference type="EMBL" id="NUDP01000001">
    <property type="protein sequence ID" value="PEM74043.1"/>
    <property type="molecule type" value="Genomic_DNA"/>
</dbReference>
<reference evidence="2 4" key="2">
    <citation type="submission" date="2017-09" db="EMBL/GenBank/DDBJ databases">
        <title>Large-scale bioinformatics analysis of Bacillus genomes uncovers conserved roles of natural products in bacterial physiology.</title>
        <authorList>
            <consortium name="Agbiome Team Llc"/>
            <person name="Bleich R.M."/>
            <person name="Grubbs K.J."/>
            <person name="Santa Maria K.C."/>
            <person name="Allen S.E."/>
            <person name="Farag S."/>
            <person name="Shank E.A."/>
            <person name="Bowers A."/>
        </authorList>
    </citation>
    <scope>NUCLEOTIDE SEQUENCE [LARGE SCALE GENOMIC DNA]</scope>
    <source>
        <strain evidence="2 4">AFS009893</strain>
    </source>
</reference>
<comment type="caution">
    <text evidence="1">The sequence shown here is derived from an EMBL/GenBank/DDBJ whole genome shotgun (WGS) entry which is preliminary data.</text>
</comment>
<dbReference type="RefSeq" id="WP_016116219.1">
    <property type="nucleotide sequence ID" value="NZ_CP189809.1"/>
</dbReference>
<protein>
    <recommendedName>
        <fullName evidence="5">YqzH-like protein</fullName>
    </recommendedName>
</protein>
<dbReference type="AlphaFoldDB" id="A0A1Y3MUB3"/>
<dbReference type="Proteomes" id="UP000195321">
    <property type="component" value="Unassembled WGS sequence"/>
</dbReference>
<dbReference type="Proteomes" id="UP000219775">
    <property type="component" value="Unassembled WGS sequence"/>
</dbReference>